<dbReference type="PIRSF" id="PIRSF005211">
    <property type="entry name" value="Ab_hydro_YheT"/>
    <property type="match status" value="1"/>
</dbReference>
<feature type="active site" description="Charge relay system" evidence="4">
    <location>
        <position position="140"/>
    </location>
</feature>
<keyword evidence="2" id="KW-0719">Serine esterase</keyword>
<dbReference type="EMBL" id="DTGT01000060">
    <property type="protein sequence ID" value="HGH60045.1"/>
    <property type="molecule type" value="Genomic_DNA"/>
</dbReference>
<organism evidence="6">
    <name type="scientific">Desulfomonile tiedjei</name>
    <dbReference type="NCBI Taxonomy" id="2358"/>
    <lineage>
        <taxon>Bacteria</taxon>
        <taxon>Pseudomonadati</taxon>
        <taxon>Thermodesulfobacteriota</taxon>
        <taxon>Desulfomonilia</taxon>
        <taxon>Desulfomonilales</taxon>
        <taxon>Desulfomonilaceae</taxon>
        <taxon>Desulfomonile</taxon>
    </lineage>
</organism>
<dbReference type="GO" id="GO:0047372">
    <property type="term" value="F:monoacylglycerol lipase activity"/>
    <property type="evidence" value="ECO:0007669"/>
    <property type="project" value="TreeGrafter"/>
</dbReference>
<evidence type="ECO:0000256" key="1">
    <source>
        <dbReference type="ARBA" id="ARBA00010884"/>
    </source>
</evidence>
<reference evidence="6" key="1">
    <citation type="journal article" date="2020" name="mSystems">
        <title>Genome- and Community-Level Interaction Insights into Carbon Utilization and Element Cycling Functions of Hydrothermarchaeota in Hydrothermal Sediment.</title>
        <authorList>
            <person name="Zhou Z."/>
            <person name="Liu Y."/>
            <person name="Xu W."/>
            <person name="Pan J."/>
            <person name="Luo Z.H."/>
            <person name="Li M."/>
        </authorList>
    </citation>
    <scope>NUCLEOTIDE SEQUENCE [LARGE SCALE GENOMIC DNA]</scope>
    <source>
        <strain evidence="6">SpSt-769</strain>
    </source>
</reference>
<dbReference type="InterPro" id="IPR012020">
    <property type="entry name" value="ABHD4"/>
</dbReference>
<dbReference type="PROSITE" id="PS01133">
    <property type="entry name" value="UPF0017"/>
    <property type="match status" value="1"/>
</dbReference>
<dbReference type="PANTHER" id="PTHR10794:SF94">
    <property type="entry name" value="ESTERASE YHET-RELATED"/>
    <property type="match status" value="1"/>
</dbReference>
<feature type="domain" description="AB hydrolase-1" evidence="5">
    <location>
        <begin position="63"/>
        <end position="300"/>
    </location>
</feature>
<comment type="similarity">
    <text evidence="1">Belongs to the AB hydrolase superfamily. AB hydrolase 4 family.</text>
</comment>
<proteinExistence type="inferred from homology"/>
<evidence type="ECO:0000256" key="2">
    <source>
        <dbReference type="ARBA" id="ARBA00022487"/>
    </source>
</evidence>
<keyword evidence="3 6" id="KW-0378">Hydrolase</keyword>
<feature type="active site" description="Charge relay system" evidence="4">
    <location>
        <position position="296"/>
    </location>
</feature>
<evidence type="ECO:0000256" key="3">
    <source>
        <dbReference type="ARBA" id="ARBA00022801"/>
    </source>
</evidence>
<dbReference type="InterPro" id="IPR000073">
    <property type="entry name" value="AB_hydrolase_1"/>
</dbReference>
<comment type="caution">
    <text evidence="6">The sequence shown here is derived from an EMBL/GenBank/DDBJ whole genome shotgun (WGS) entry which is preliminary data.</text>
</comment>
<protein>
    <submittedName>
        <fullName evidence="6">Alpha/beta fold hydrolase</fullName>
    </submittedName>
</protein>
<evidence type="ECO:0000259" key="5">
    <source>
        <dbReference type="Pfam" id="PF00561"/>
    </source>
</evidence>
<name>A0A7C4ERE0_9BACT</name>
<accession>A0A7C4ERE0</accession>
<dbReference type="GO" id="GO:0034338">
    <property type="term" value="F:short-chain carboxylesterase activity"/>
    <property type="evidence" value="ECO:0007669"/>
    <property type="project" value="TreeGrafter"/>
</dbReference>
<dbReference type="Pfam" id="PF00561">
    <property type="entry name" value="Abhydrolase_1"/>
    <property type="match status" value="1"/>
</dbReference>
<sequence>MPIVEQSTYKAPLFCANPYVQTIAPTIFRRVRGVAYQRERIPTPDDDFLDLDWSRVGRRSVAIVFHGLEGNSTRSYMLGMVKALNRGGWDAVAVNFRCCSGEPNKALRMYHSGDTEDIHQIVSFVASAGTYEAIALIGFSLGGNVILKYLGEKTPFVDPRVKAAVAISVPCDLSGCASRLDEPGNRLYAKRFLRLLYDKIAAKARQYPDRVSVAGYASIKTLKEFDNRYTAPLHGFLDAEDYYRKSSCKPFLGSISIPTLVINAADDPFLSRSCFPEAEAAASAHLFLEAPSCGGHCGFMSFRDNGVYWSERRAVSFLRDMIP</sequence>
<dbReference type="SUPFAM" id="SSF53474">
    <property type="entry name" value="alpha/beta-Hydrolases"/>
    <property type="match status" value="1"/>
</dbReference>
<dbReference type="AlphaFoldDB" id="A0A7C4ERE0"/>
<dbReference type="InterPro" id="IPR050960">
    <property type="entry name" value="AB_hydrolase_4_sf"/>
</dbReference>
<dbReference type="InterPro" id="IPR000952">
    <property type="entry name" value="AB_hydrolase_4_CS"/>
</dbReference>
<dbReference type="InterPro" id="IPR029058">
    <property type="entry name" value="AB_hydrolase_fold"/>
</dbReference>
<evidence type="ECO:0000256" key="4">
    <source>
        <dbReference type="PIRSR" id="PIRSR005211-1"/>
    </source>
</evidence>
<feature type="active site" description="Charge relay system" evidence="4">
    <location>
        <position position="267"/>
    </location>
</feature>
<gene>
    <name evidence="6" type="ORF">ENV54_01960</name>
</gene>
<dbReference type="Gene3D" id="3.40.50.1820">
    <property type="entry name" value="alpha/beta hydrolase"/>
    <property type="match status" value="1"/>
</dbReference>
<evidence type="ECO:0000313" key="6">
    <source>
        <dbReference type="EMBL" id="HGH60045.1"/>
    </source>
</evidence>
<dbReference type="PANTHER" id="PTHR10794">
    <property type="entry name" value="ABHYDROLASE DOMAIN-CONTAINING PROTEIN"/>
    <property type="match status" value="1"/>
</dbReference>